<dbReference type="EMBL" id="SMOL01000559">
    <property type="protein sequence ID" value="KAB2607492.1"/>
    <property type="molecule type" value="Genomic_DNA"/>
</dbReference>
<feature type="domain" description="D-isomer specific 2-hydroxyacid dehydrogenase catalytic" evidence="3">
    <location>
        <begin position="90"/>
        <end position="153"/>
    </location>
</feature>
<dbReference type="PANTHER" id="PTHR42938:SF25">
    <property type="entry name" value="D-ISOMER SPECIFIC 2-HYDROXYACID DEHYDROGENASE FAMILY PROTEIN"/>
    <property type="match status" value="1"/>
</dbReference>
<sequence>MKNTKRGLNVVAICHLLLQFYFTKMLTQPLISLCKVPPPINMKLILNSCLIVSVAHLVLYHSYLCHILTQGPPHFGPVDDVPLKDVPGVIQNYNICIVKIMKLDSDLLSRAEKMKLVMQYGVGLEAVDIDSATKFGIKVARIPSHLTGNAASCAKTAIYLMLGLLREQNEMQISVKLRKAGDPIGETLIGKTVFILGYGNIGIELAKRLRPFGVKIIASKRRWNLVDEKCVHEDIHKFASKADIVVGIVNKSFISSMRKPFLTYLDPIGCHQTLHQYTHVTLLRFLIDKKLLTFHLEK</sequence>
<name>A0A5N5G295_9ROSA</name>
<comment type="similarity">
    <text evidence="1">Belongs to the D-isomer specific 2-hydroxyacid dehydrogenase family.</text>
</comment>
<dbReference type="Gene3D" id="3.40.50.720">
    <property type="entry name" value="NAD(P)-binding Rossmann-like Domain"/>
    <property type="match status" value="2"/>
</dbReference>
<dbReference type="InterPro" id="IPR006139">
    <property type="entry name" value="D-isomer_2_OHA_DH_cat_dom"/>
</dbReference>
<dbReference type="GO" id="GO:0004617">
    <property type="term" value="F:phosphoglycerate dehydrogenase activity"/>
    <property type="evidence" value="ECO:0007669"/>
    <property type="project" value="TreeGrafter"/>
</dbReference>
<protein>
    <submittedName>
        <fullName evidence="5">Glyoxylate reductase/hydroxypyruvate reductase-like</fullName>
    </submittedName>
</protein>
<keyword evidence="5" id="KW-0670">Pyruvate</keyword>
<dbReference type="SUPFAM" id="SSF52283">
    <property type="entry name" value="Formate/glycerate dehydrogenase catalytic domain-like"/>
    <property type="match status" value="1"/>
</dbReference>
<comment type="caution">
    <text evidence="5">The sequence shown here is derived from an EMBL/GenBank/DDBJ whole genome shotgun (WGS) entry which is preliminary data.</text>
</comment>
<gene>
    <name evidence="5" type="ORF">D8674_007209</name>
</gene>
<evidence type="ECO:0000259" key="3">
    <source>
        <dbReference type="Pfam" id="PF00389"/>
    </source>
</evidence>
<dbReference type="SUPFAM" id="SSF51735">
    <property type="entry name" value="NAD(P)-binding Rossmann-fold domains"/>
    <property type="match status" value="1"/>
</dbReference>
<dbReference type="Pfam" id="PF00389">
    <property type="entry name" value="2-Hacid_dh"/>
    <property type="match status" value="1"/>
</dbReference>
<keyword evidence="2" id="KW-0812">Transmembrane</keyword>
<evidence type="ECO:0000313" key="5">
    <source>
        <dbReference type="EMBL" id="KAB2607492.1"/>
    </source>
</evidence>
<evidence type="ECO:0000313" key="6">
    <source>
        <dbReference type="Proteomes" id="UP000327157"/>
    </source>
</evidence>
<accession>A0A5N5G295</accession>
<dbReference type="OrthoDB" id="9991913at2759"/>
<reference evidence="6" key="2">
    <citation type="submission" date="2019-10" db="EMBL/GenBank/DDBJ databases">
        <title>A de novo genome assembly of a pear dwarfing rootstock.</title>
        <authorList>
            <person name="Wang F."/>
            <person name="Wang J."/>
            <person name="Li S."/>
            <person name="Zhang Y."/>
            <person name="Fang M."/>
            <person name="Ma L."/>
            <person name="Zhao Y."/>
            <person name="Jiang S."/>
        </authorList>
    </citation>
    <scope>NUCLEOTIDE SEQUENCE [LARGE SCALE GENOMIC DNA]</scope>
</reference>
<keyword evidence="2" id="KW-1133">Transmembrane helix</keyword>
<dbReference type="InterPro" id="IPR006140">
    <property type="entry name" value="D-isomer_DH_NAD-bd"/>
</dbReference>
<keyword evidence="1" id="KW-0560">Oxidoreductase</keyword>
<dbReference type="InterPro" id="IPR036291">
    <property type="entry name" value="NAD(P)-bd_dom_sf"/>
</dbReference>
<keyword evidence="6" id="KW-1185">Reference proteome</keyword>
<dbReference type="Pfam" id="PF02826">
    <property type="entry name" value="2-Hacid_dh_C"/>
    <property type="match status" value="1"/>
</dbReference>
<dbReference type="GO" id="GO:0051287">
    <property type="term" value="F:NAD binding"/>
    <property type="evidence" value="ECO:0007669"/>
    <property type="project" value="InterPro"/>
</dbReference>
<reference evidence="5 6" key="3">
    <citation type="submission" date="2019-11" db="EMBL/GenBank/DDBJ databases">
        <title>A de novo genome assembly of a pear dwarfing rootstock.</title>
        <authorList>
            <person name="Wang F."/>
            <person name="Wang J."/>
            <person name="Li S."/>
            <person name="Zhang Y."/>
            <person name="Fang M."/>
            <person name="Ma L."/>
            <person name="Zhao Y."/>
            <person name="Jiang S."/>
        </authorList>
    </citation>
    <scope>NUCLEOTIDE SEQUENCE [LARGE SCALE GENOMIC DNA]</scope>
    <source>
        <strain evidence="5">S2</strain>
        <tissue evidence="5">Leaf</tissue>
    </source>
</reference>
<proteinExistence type="inferred from homology"/>
<feature type="transmembrane region" description="Helical" evidence="2">
    <location>
        <begin position="6"/>
        <end position="23"/>
    </location>
</feature>
<evidence type="ECO:0000256" key="1">
    <source>
        <dbReference type="RuleBase" id="RU003719"/>
    </source>
</evidence>
<dbReference type="PANTHER" id="PTHR42938">
    <property type="entry name" value="FORMATE DEHYDROGENASE 1"/>
    <property type="match status" value="1"/>
</dbReference>
<dbReference type="AlphaFoldDB" id="A0A5N5G295"/>
<reference evidence="5 6" key="1">
    <citation type="submission" date="2019-09" db="EMBL/GenBank/DDBJ databases">
        <authorList>
            <person name="Ou C."/>
        </authorList>
    </citation>
    <scope>NUCLEOTIDE SEQUENCE [LARGE SCALE GENOMIC DNA]</scope>
    <source>
        <strain evidence="5">S2</strain>
        <tissue evidence="5">Leaf</tissue>
    </source>
</reference>
<dbReference type="Proteomes" id="UP000327157">
    <property type="component" value="Chromosome 11"/>
</dbReference>
<keyword evidence="2" id="KW-0472">Membrane</keyword>
<evidence type="ECO:0000259" key="4">
    <source>
        <dbReference type="Pfam" id="PF02826"/>
    </source>
</evidence>
<feature type="domain" description="D-isomer specific 2-hydroxyacid dehydrogenase NAD-binding" evidence="4">
    <location>
        <begin position="159"/>
        <end position="249"/>
    </location>
</feature>
<evidence type="ECO:0000256" key="2">
    <source>
        <dbReference type="SAM" id="Phobius"/>
    </source>
</evidence>
<organism evidence="5 6">
    <name type="scientific">Pyrus ussuriensis x Pyrus communis</name>
    <dbReference type="NCBI Taxonomy" id="2448454"/>
    <lineage>
        <taxon>Eukaryota</taxon>
        <taxon>Viridiplantae</taxon>
        <taxon>Streptophyta</taxon>
        <taxon>Embryophyta</taxon>
        <taxon>Tracheophyta</taxon>
        <taxon>Spermatophyta</taxon>
        <taxon>Magnoliopsida</taxon>
        <taxon>eudicotyledons</taxon>
        <taxon>Gunneridae</taxon>
        <taxon>Pentapetalae</taxon>
        <taxon>rosids</taxon>
        <taxon>fabids</taxon>
        <taxon>Rosales</taxon>
        <taxon>Rosaceae</taxon>
        <taxon>Amygdaloideae</taxon>
        <taxon>Maleae</taxon>
        <taxon>Pyrus</taxon>
    </lineage>
</organism>